<evidence type="ECO:0000259" key="5">
    <source>
        <dbReference type="Pfam" id="PF02775"/>
    </source>
</evidence>
<dbReference type="PANTHER" id="PTHR18968">
    <property type="entry name" value="THIAMINE PYROPHOSPHATE ENZYMES"/>
    <property type="match status" value="1"/>
</dbReference>
<dbReference type="CDD" id="cd02003">
    <property type="entry name" value="TPP_IolD"/>
    <property type="match status" value="1"/>
</dbReference>
<accession>A0A516PX47</accession>
<dbReference type="SUPFAM" id="SSF52467">
    <property type="entry name" value="DHS-like NAD/FAD-binding domain"/>
    <property type="match status" value="1"/>
</dbReference>
<dbReference type="InterPro" id="IPR029035">
    <property type="entry name" value="DHS-like_NAD/FAD-binding_dom"/>
</dbReference>
<dbReference type="InterPro" id="IPR030817">
    <property type="entry name" value="Myo_inos_IolD"/>
</dbReference>
<dbReference type="GO" id="GO:0009099">
    <property type="term" value="P:L-valine biosynthetic process"/>
    <property type="evidence" value="ECO:0007669"/>
    <property type="project" value="TreeGrafter"/>
</dbReference>
<dbReference type="GO" id="GO:0050660">
    <property type="term" value="F:flavin adenine dinucleotide binding"/>
    <property type="evidence" value="ECO:0007669"/>
    <property type="project" value="TreeGrafter"/>
</dbReference>
<dbReference type="GO" id="GO:0102481">
    <property type="term" value="F:3D-(3,5/4)-trihydroxycyclohexane-1,2-dione hydrolase activity"/>
    <property type="evidence" value="ECO:0007669"/>
    <property type="project" value="UniProtKB-EC"/>
</dbReference>
<dbReference type="InterPro" id="IPR045229">
    <property type="entry name" value="TPP_enz"/>
</dbReference>
<reference evidence="7 8" key="1">
    <citation type="submission" date="2019-07" db="EMBL/GenBank/DDBJ databases">
        <title>Microlunatus dokdonensis sp. nov. isolated from the rhizospheric soil of the wild plant Elymus tsukushiensis.</title>
        <authorList>
            <person name="Ghim S.-Y."/>
            <person name="Hwang Y.-J."/>
            <person name="Son J.-S."/>
            <person name="Shin J.-H."/>
        </authorList>
    </citation>
    <scope>NUCLEOTIDE SEQUENCE [LARGE SCALE GENOMIC DNA]</scope>
    <source>
        <strain evidence="7 8">KUDC0627</strain>
    </source>
</reference>
<dbReference type="Proteomes" id="UP000319263">
    <property type="component" value="Chromosome"/>
</dbReference>
<dbReference type="InterPro" id="IPR000399">
    <property type="entry name" value="TPP-bd_CS"/>
</dbReference>
<dbReference type="PROSITE" id="PS00187">
    <property type="entry name" value="TPP_ENZYMES"/>
    <property type="match status" value="1"/>
</dbReference>
<name>A0A516PX47_9ACTN</name>
<dbReference type="GO" id="GO:0030976">
    <property type="term" value="F:thiamine pyrophosphate binding"/>
    <property type="evidence" value="ECO:0007669"/>
    <property type="project" value="InterPro"/>
</dbReference>
<dbReference type="EMBL" id="CP041692">
    <property type="protein sequence ID" value="QDP95748.1"/>
    <property type="molecule type" value="Genomic_DNA"/>
</dbReference>
<comment type="similarity">
    <text evidence="1 3">Belongs to the TPP enzyme family.</text>
</comment>
<dbReference type="AlphaFoldDB" id="A0A516PX47"/>
<evidence type="ECO:0000313" key="7">
    <source>
        <dbReference type="EMBL" id="QDP95748.1"/>
    </source>
</evidence>
<evidence type="ECO:0000256" key="2">
    <source>
        <dbReference type="ARBA" id="ARBA00023052"/>
    </source>
</evidence>
<sequence length="655" mass="70249">MTTDTRGAAPMSEQTVRLTVAQATIRFLANQYSERDGLRQRLIPVSLGIFGHGNVAGLGQALLQADIDHESTDEPGSMPYILSRNEQGAVHTAVGFARARNRTQTYAVTTSIGPGATNMVTGAALATINRIPVLLLPADGFANRAATPLLQELERTDAGDVSVNDAFRPVSRYFDRVQRPEQLPAALLGAMRVLTDVAETGAVTVCFPQDVQAEAYDWPAALFAPRVWRLARPQAEPALLDRAAELIKNAQRPLIVAGGGVHYSQAEDALRDFVDQTRIPVGLTQAGKGALLDDHPLCLGAVGSTGTTAANAIAREADLVIGIGTRYSDFTTASRSAFQHPDVRFVNVNVAGLDSIKESGLPLLADARDSLTGLASRLSGHRTEDGYRSKITELKAEWDKIVDDACHPAVRVDGGAPDGSAHLLSQNEVIGMVNEHSDPRDVVVCAAGSMPGDLHKLWRTRDVGGYHVEYGYSCMGYEIAGGLGVRLADPSRDVFVMVGDGSYLMLASELVTAIQEDVKLVVILVQNHGFASIGSLSESLGSQRFGTRYRHRGASGRLDGDFLPIDLAANAASLGAEVITAGTADEFVAAIKAAKRAERSVVIHVETDPFIDAPDSRSWWDVPVSEVSTLESTQQAYKSYRDHKSDQRIYLDSVD</sequence>
<dbReference type="Pfam" id="PF02776">
    <property type="entry name" value="TPP_enzyme_N"/>
    <property type="match status" value="1"/>
</dbReference>
<dbReference type="GO" id="GO:0005948">
    <property type="term" value="C:acetolactate synthase complex"/>
    <property type="evidence" value="ECO:0007669"/>
    <property type="project" value="TreeGrafter"/>
</dbReference>
<feature type="domain" description="Thiamine pyrophosphate enzyme central" evidence="4">
    <location>
        <begin position="240"/>
        <end position="374"/>
    </location>
</feature>
<dbReference type="SUPFAM" id="SSF52518">
    <property type="entry name" value="Thiamin diphosphate-binding fold (THDP-binding)"/>
    <property type="match status" value="2"/>
</dbReference>
<keyword evidence="7" id="KW-0378">Hydrolase</keyword>
<evidence type="ECO:0000313" key="8">
    <source>
        <dbReference type="Proteomes" id="UP000319263"/>
    </source>
</evidence>
<proteinExistence type="inferred from homology"/>
<dbReference type="NCBIfam" id="TIGR04377">
    <property type="entry name" value="myo_inos_iolD"/>
    <property type="match status" value="1"/>
</dbReference>
<dbReference type="PANTHER" id="PTHR18968:SF9">
    <property type="entry name" value="3D-(3,5_4)-TRIHYDROXYCYCLOHEXANE-1,2-DIONE HYDROLASE"/>
    <property type="match status" value="1"/>
</dbReference>
<evidence type="ECO:0000259" key="6">
    <source>
        <dbReference type="Pfam" id="PF02776"/>
    </source>
</evidence>
<dbReference type="Pfam" id="PF00205">
    <property type="entry name" value="TPP_enzyme_M"/>
    <property type="match status" value="1"/>
</dbReference>
<dbReference type="InterPro" id="IPR011766">
    <property type="entry name" value="TPP_enzyme_TPP-bd"/>
</dbReference>
<dbReference type="GO" id="GO:0000287">
    <property type="term" value="F:magnesium ion binding"/>
    <property type="evidence" value="ECO:0007669"/>
    <property type="project" value="InterPro"/>
</dbReference>
<keyword evidence="8" id="KW-1185">Reference proteome</keyword>
<evidence type="ECO:0000256" key="3">
    <source>
        <dbReference type="RuleBase" id="RU362132"/>
    </source>
</evidence>
<feature type="domain" description="Thiamine pyrophosphate enzyme N-terminal TPP-binding" evidence="6">
    <location>
        <begin position="75"/>
        <end position="146"/>
    </location>
</feature>
<dbReference type="GO" id="GO:0009097">
    <property type="term" value="P:isoleucine biosynthetic process"/>
    <property type="evidence" value="ECO:0007669"/>
    <property type="project" value="TreeGrafter"/>
</dbReference>
<dbReference type="InterPro" id="IPR012000">
    <property type="entry name" value="Thiamin_PyroP_enz_cen_dom"/>
</dbReference>
<dbReference type="InterPro" id="IPR012001">
    <property type="entry name" value="Thiamin_PyroP_enz_TPP-bd_dom"/>
</dbReference>
<dbReference type="OrthoDB" id="3194735at2"/>
<dbReference type="GO" id="GO:0019310">
    <property type="term" value="P:inositol catabolic process"/>
    <property type="evidence" value="ECO:0007669"/>
    <property type="project" value="InterPro"/>
</dbReference>
<evidence type="ECO:0000259" key="4">
    <source>
        <dbReference type="Pfam" id="PF00205"/>
    </source>
</evidence>
<protein>
    <submittedName>
        <fullName evidence="7">3D-(3,5/4)-trihydroxycyclohexane-1,2-dione acylhydrolase (Decyclizing)</fullName>
        <ecNumber evidence="7">3.7.1.22</ecNumber>
    </submittedName>
</protein>
<dbReference type="Pfam" id="PF02775">
    <property type="entry name" value="TPP_enzyme_C"/>
    <property type="match status" value="1"/>
</dbReference>
<dbReference type="KEGG" id="mik:FOE78_07400"/>
<organism evidence="7 8">
    <name type="scientific">Microlunatus elymi</name>
    <dbReference type="NCBI Taxonomy" id="2596828"/>
    <lineage>
        <taxon>Bacteria</taxon>
        <taxon>Bacillati</taxon>
        <taxon>Actinomycetota</taxon>
        <taxon>Actinomycetes</taxon>
        <taxon>Propionibacteriales</taxon>
        <taxon>Propionibacteriaceae</taxon>
        <taxon>Microlunatus</taxon>
    </lineage>
</organism>
<keyword evidence="2 3" id="KW-0786">Thiamine pyrophosphate</keyword>
<dbReference type="Gene3D" id="3.40.50.970">
    <property type="match status" value="2"/>
</dbReference>
<dbReference type="EC" id="3.7.1.22" evidence="7"/>
<dbReference type="InterPro" id="IPR029061">
    <property type="entry name" value="THDP-binding"/>
</dbReference>
<gene>
    <name evidence="7" type="primary">iolD</name>
    <name evidence="7" type="ORF">FOE78_07400</name>
</gene>
<dbReference type="CDD" id="cd07035">
    <property type="entry name" value="TPP_PYR_POX_like"/>
    <property type="match status" value="1"/>
</dbReference>
<dbReference type="GO" id="GO:0003984">
    <property type="term" value="F:acetolactate synthase activity"/>
    <property type="evidence" value="ECO:0007669"/>
    <property type="project" value="TreeGrafter"/>
</dbReference>
<dbReference type="Gene3D" id="3.40.50.1220">
    <property type="entry name" value="TPP-binding domain"/>
    <property type="match status" value="1"/>
</dbReference>
<evidence type="ECO:0000256" key="1">
    <source>
        <dbReference type="ARBA" id="ARBA00007812"/>
    </source>
</evidence>
<feature type="domain" description="Thiamine pyrophosphate enzyme TPP-binding" evidence="5">
    <location>
        <begin position="447"/>
        <end position="605"/>
    </location>
</feature>